<organism evidence="1 2">
    <name type="scientific">Ancylostoma caninum</name>
    <name type="common">Dog hookworm</name>
    <dbReference type="NCBI Taxonomy" id="29170"/>
    <lineage>
        <taxon>Eukaryota</taxon>
        <taxon>Metazoa</taxon>
        <taxon>Ecdysozoa</taxon>
        <taxon>Nematoda</taxon>
        <taxon>Chromadorea</taxon>
        <taxon>Rhabditida</taxon>
        <taxon>Rhabditina</taxon>
        <taxon>Rhabditomorpha</taxon>
        <taxon>Strongyloidea</taxon>
        <taxon>Ancylostomatidae</taxon>
        <taxon>Ancylostomatinae</taxon>
        <taxon>Ancylostoma</taxon>
    </lineage>
</organism>
<evidence type="ECO:0008006" key="3">
    <source>
        <dbReference type="Google" id="ProtNLM"/>
    </source>
</evidence>
<proteinExistence type="predicted"/>
<name>A0A368GHJ0_ANCCA</name>
<gene>
    <name evidence="1" type="ORF">ANCCAN_11492</name>
</gene>
<keyword evidence="2" id="KW-1185">Reference proteome</keyword>
<sequence>MQECIRKENMVFEDGPQDRGLIRAVVVCCARLVTFSQISAKIFFDFANSAVVEEATAILEYRKLSDTDDLHDPAWIISQIVRDRSVTITDLECGFIYQFRLTLITTKIIDRRTSSWISNKHLCRYELIHSPE</sequence>
<reference evidence="1 2" key="1">
    <citation type="submission" date="2014-10" db="EMBL/GenBank/DDBJ databases">
        <title>Draft genome of the hookworm Ancylostoma caninum.</title>
        <authorList>
            <person name="Mitreva M."/>
        </authorList>
    </citation>
    <scope>NUCLEOTIDE SEQUENCE [LARGE SCALE GENOMIC DNA]</scope>
    <source>
        <strain evidence="1 2">Baltimore</strain>
    </source>
</reference>
<dbReference type="EMBL" id="JOJR01000190">
    <property type="protein sequence ID" value="RCN42520.1"/>
    <property type="molecule type" value="Genomic_DNA"/>
</dbReference>
<dbReference type="AlphaFoldDB" id="A0A368GHJ0"/>
<evidence type="ECO:0000313" key="2">
    <source>
        <dbReference type="Proteomes" id="UP000252519"/>
    </source>
</evidence>
<dbReference type="OrthoDB" id="5847042at2759"/>
<accession>A0A368GHJ0</accession>
<protein>
    <recommendedName>
        <fullName evidence="3">Fibronectin type-III domain-containing protein</fullName>
    </recommendedName>
</protein>
<comment type="caution">
    <text evidence="1">The sequence shown here is derived from an EMBL/GenBank/DDBJ whole genome shotgun (WGS) entry which is preliminary data.</text>
</comment>
<dbReference type="Proteomes" id="UP000252519">
    <property type="component" value="Unassembled WGS sequence"/>
</dbReference>
<evidence type="ECO:0000313" key="1">
    <source>
        <dbReference type="EMBL" id="RCN42520.1"/>
    </source>
</evidence>